<dbReference type="PANTHER" id="PTHR10492">
    <property type="match status" value="1"/>
</dbReference>
<dbReference type="Proteomes" id="UP000299102">
    <property type="component" value="Unassembled WGS sequence"/>
</dbReference>
<feature type="domain" description="DNA helicase Pif1-like 2B" evidence="1">
    <location>
        <begin position="118"/>
        <end position="163"/>
    </location>
</feature>
<dbReference type="Pfam" id="PF21530">
    <property type="entry name" value="Pif1_2B_dom"/>
    <property type="match status" value="1"/>
</dbReference>
<comment type="caution">
    <text evidence="2">The sequence shown here is derived from an EMBL/GenBank/DDBJ whole genome shotgun (WGS) entry which is preliminary data.</text>
</comment>
<dbReference type="EMBL" id="BGZK01000369">
    <property type="protein sequence ID" value="GBP39663.1"/>
    <property type="molecule type" value="Genomic_DNA"/>
</dbReference>
<protein>
    <recommendedName>
        <fullName evidence="1">DNA helicase Pif1-like 2B domain-containing protein</fullName>
    </recommendedName>
</protein>
<organism evidence="2 3">
    <name type="scientific">Eumeta variegata</name>
    <name type="common">Bagworm moth</name>
    <name type="synonym">Eumeta japonica</name>
    <dbReference type="NCBI Taxonomy" id="151549"/>
    <lineage>
        <taxon>Eukaryota</taxon>
        <taxon>Metazoa</taxon>
        <taxon>Ecdysozoa</taxon>
        <taxon>Arthropoda</taxon>
        <taxon>Hexapoda</taxon>
        <taxon>Insecta</taxon>
        <taxon>Pterygota</taxon>
        <taxon>Neoptera</taxon>
        <taxon>Endopterygota</taxon>
        <taxon>Lepidoptera</taxon>
        <taxon>Glossata</taxon>
        <taxon>Ditrysia</taxon>
        <taxon>Tineoidea</taxon>
        <taxon>Psychidae</taxon>
        <taxon>Oiketicinae</taxon>
        <taxon>Eumeta</taxon>
    </lineage>
</organism>
<dbReference type="PANTHER" id="PTHR10492:SF57">
    <property type="entry name" value="ATP-DEPENDENT DNA HELICASE"/>
    <property type="match status" value="1"/>
</dbReference>
<evidence type="ECO:0000313" key="2">
    <source>
        <dbReference type="EMBL" id="GBP39663.1"/>
    </source>
</evidence>
<keyword evidence="3" id="KW-1185">Reference proteome</keyword>
<sequence length="231" mass="25797">MRVYLQQDSSAHTFSQQLLDIGNGQIPIDPATNEISFSQDFCQMQSNIQAVVDKVFPNLTINYKNSNWLYEPAILAPKNDDVNKLNDQIQLKLPGEEINYKSIDTVMDEEQAVDYPVEFLNSLEPPGMPPHILKLKIGSPIMLIRNLNAPKLCNGTRLIIKKLLPNLIEATIIGGKFKGEDVLIPRTPMFSNNLPFEFKRLQFSVRLAFAITINKAQGQSLTIAGLMGIAG</sequence>
<name>A0A4C1VLY9_EUMVA</name>
<dbReference type="OrthoDB" id="272985at2759"/>
<dbReference type="InterPro" id="IPR027417">
    <property type="entry name" value="P-loop_NTPase"/>
</dbReference>
<dbReference type="SUPFAM" id="SSF52540">
    <property type="entry name" value="P-loop containing nucleoside triphosphate hydrolases"/>
    <property type="match status" value="1"/>
</dbReference>
<dbReference type="InterPro" id="IPR049163">
    <property type="entry name" value="Pif1-like_2B_dom"/>
</dbReference>
<proteinExistence type="predicted"/>
<evidence type="ECO:0000313" key="3">
    <source>
        <dbReference type="Proteomes" id="UP000299102"/>
    </source>
</evidence>
<dbReference type="AlphaFoldDB" id="A0A4C1VLY9"/>
<gene>
    <name evidence="2" type="ORF">EVAR_25487_1</name>
</gene>
<reference evidence="2 3" key="1">
    <citation type="journal article" date="2019" name="Commun. Biol.">
        <title>The bagworm genome reveals a unique fibroin gene that provides high tensile strength.</title>
        <authorList>
            <person name="Kono N."/>
            <person name="Nakamura H."/>
            <person name="Ohtoshi R."/>
            <person name="Tomita M."/>
            <person name="Numata K."/>
            <person name="Arakawa K."/>
        </authorList>
    </citation>
    <scope>NUCLEOTIDE SEQUENCE [LARGE SCALE GENOMIC DNA]</scope>
</reference>
<evidence type="ECO:0000259" key="1">
    <source>
        <dbReference type="Pfam" id="PF21530"/>
    </source>
</evidence>
<accession>A0A4C1VLY9</accession>